<dbReference type="InterPro" id="IPR039426">
    <property type="entry name" value="TonB-dep_rcpt-like"/>
</dbReference>
<keyword evidence="3 11" id="KW-1134">Transmembrane beta strand</keyword>
<dbReference type="PROSITE" id="PS52016">
    <property type="entry name" value="TONB_DEPENDENT_REC_3"/>
    <property type="match status" value="1"/>
</dbReference>
<keyword evidence="16" id="KW-0675">Receptor</keyword>
<dbReference type="PANTHER" id="PTHR32552">
    <property type="entry name" value="FERRICHROME IRON RECEPTOR-RELATED"/>
    <property type="match status" value="1"/>
</dbReference>
<keyword evidence="8 12" id="KW-0798">TonB box</keyword>
<evidence type="ECO:0000256" key="1">
    <source>
        <dbReference type="ARBA" id="ARBA00004571"/>
    </source>
</evidence>
<dbReference type="Proteomes" id="UP000664914">
    <property type="component" value="Chromosome"/>
</dbReference>
<evidence type="ECO:0000256" key="7">
    <source>
        <dbReference type="ARBA" id="ARBA00023065"/>
    </source>
</evidence>
<proteinExistence type="inferred from homology"/>
<comment type="subcellular location">
    <subcellularLocation>
        <location evidence="1 11">Cell outer membrane</location>
        <topology evidence="1 11">Multi-pass membrane protein</topology>
    </subcellularLocation>
</comment>
<evidence type="ECO:0000256" key="13">
    <source>
        <dbReference type="SAM" id="SignalP"/>
    </source>
</evidence>
<evidence type="ECO:0000256" key="4">
    <source>
        <dbReference type="ARBA" id="ARBA00022496"/>
    </source>
</evidence>
<dbReference type="RefSeq" id="WP_208632761.1">
    <property type="nucleotide sequence ID" value="NZ_CP059319.1"/>
</dbReference>
<keyword evidence="13" id="KW-0732">Signal</keyword>
<comment type="similarity">
    <text evidence="11 12">Belongs to the TonB-dependent receptor family.</text>
</comment>
<dbReference type="Pfam" id="PF07715">
    <property type="entry name" value="Plug"/>
    <property type="match status" value="1"/>
</dbReference>
<feature type="domain" description="TonB-dependent receptor plug" evidence="15">
    <location>
        <begin position="57"/>
        <end position="163"/>
    </location>
</feature>
<evidence type="ECO:0000256" key="10">
    <source>
        <dbReference type="ARBA" id="ARBA00023237"/>
    </source>
</evidence>
<dbReference type="PANTHER" id="PTHR32552:SF81">
    <property type="entry name" value="TONB-DEPENDENT OUTER MEMBRANE RECEPTOR"/>
    <property type="match status" value="1"/>
</dbReference>
<sequence>MDHMVAMNSRRAQGRRRLLLLASVATQMIWIAPAAAQGAGSDGDIIVTARKREERMIDVPVSVAAITGPLLEKNRVANVDNLIGNVPSLYFSSNALSPGKDFINLVIRGIGAQSAGSPAVATIVDGVYVPALSFDIQFMDVERVEVLRGPQGTLFGRNTEGGALNIVLRRPDERTRGRIALTYDEFDTARAQAGMSGQLAEGLFGSASLDFEQSDGYLKNRVIPAALGLSGSIKANDYRKLSGRAALRFKPDDRLDINLAVDASSQTGLDGLPGVPRGGEHYVVRSDFQTDARYRNRGGALTIDYDLGDVGLTSITGYRKVTSRLPFDFDGSPEFVDNVHDLKTSQSITSQEVRLAKTAGGAFKWLLGGYAFDERHVQDRGYRLDTVPIFPSGIFIDAQNQRLKRRGFALFGDATLTLLDRLDLNAGLRYSWEKTRASTLIDFTIPDLLGPGADLHVAGAARGAITDKALTPSASATWRWSRNLTTYVRYARGYRAGGFPLAPADPSTDIPFGPEKSDNFEIGSKASLWNGLVHLDGALYLINIIGQQVSTVVFLNNDPTLPVTSVANAGRGRSKGFEFSADARPLDGLLLGANVGYTDARYRRYVDTVGKNRAGERFPFVPKWTAQANASYRFPIGGGVDLELYGAYRHVGKILSGSGVDIDIQFPVRAYDIADIRTSLIGPKWKADLFVDNVTNNYVETRVFNAFFFLQPRPFSIVLPPRRAGIRLTYEL</sequence>
<dbReference type="InterPro" id="IPR036942">
    <property type="entry name" value="Beta-barrel_TonB_sf"/>
</dbReference>
<keyword evidence="4" id="KW-0410">Iron transport</keyword>
<dbReference type="SUPFAM" id="SSF56935">
    <property type="entry name" value="Porins"/>
    <property type="match status" value="1"/>
</dbReference>
<evidence type="ECO:0000259" key="15">
    <source>
        <dbReference type="Pfam" id="PF07715"/>
    </source>
</evidence>
<dbReference type="Pfam" id="PF00593">
    <property type="entry name" value="TonB_dep_Rec_b-barrel"/>
    <property type="match status" value="1"/>
</dbReference>
<feature type="domain" description="TonB-dependent receptor-like beta-barrel" evidence="14">
    <location>
        <begin position="286"/>
        <end position="694"/>
    </location>
</feature>
<evidence type="ECO:0000259" key="14">
    <source>
        <dbReference type="Pfam" id="PF00593"/>
    </source>
</evidence>
<evidence type="ECO:0000256" key="3">
    <source>
        <dbReference type="ARBA" id="ARBA00022452"/>
    </source>
</evidence>
<accession>A0A975D2M3</accession>
<dbReference type="GO" id="GO:0009279">
    <property type="term" value="C:cell outer membrane"/>
    <property type="evidence" value="ECO:0007669"/>
    <property type="project" value="UniProtKB-SubCell"/>
</dbReference>
<evidence type="ECO:0000256" key="11">
    <source>
        <dbReference type="PROSITE-ProRule" id="PRU01360"/>
    </source>
</evidence>
<dbReference type="EMBL" id="CP059319">
    <property type="protein sequence ID" value="QTH21533.1"/>
    <property type="molecule type" value="Genomic_DNA"/>
</dbReference>
<evidence type="ECO:0000256" key="8">
    <source>
        <dbReference type="ARBA" id="ARBA00023077"/>
    </source>
</evidence>
<dbReference type="InterPro" id="IPR000531">
    <property type="entry name" value="Beta-barrel_TonB"/>
</dbReference>
<keyword evidence="6" id="KW-0408">Iron</keyword>
<evidence type="ECO:0000313" key="16">
    <source>
        <dbReference type="EMBL" id="QTH21533.1"/>
    </source>
</evidence>
<feature type="chain" id="PRO_5037707997" evidence="13">
    <location>
        <begin position="37"/>
        <end position="732"/>
    </location>
</feature>
<evidence type="ECO:0000256" key="2">
    <source>
        <dbReference type="ARBA" id="ARBA00022448"/>
    </source>
</evidence>
<organism evidence="16 17">
    <name type="scientific">Rhizorhabdus wittichii</name>
    <dbReference type="NCBI Taxonomy" id="160791"/>
    <lineage>
        <taxon>Bacteria</taxon>
        <taxon>Pseudomonadati</taxon>
        <taxon>Pseudomonadota</taxon>
        <taxon>Alphaproteobacteria</taxon>
        <taxon>Sphingomonadales</taxon>
        <taxon>Sphingomonadaceae</taxon>
        <taxon>Rhizorhabdus</taxon>
    </lineage>
</organism>
<dbReference type="AlphaFoldDB" id="A0A975D2M3"/>
<evidence type="ECO:0000256" key="5">
    <source>
        <dbReference type="ARBA" id="ARBA00022692"/>
    </source>
</evidence>
<dbReference type="GO" id="GO:0006826">
    <property type="term" value="P:iron ion transport"/>
    <property type="evidence" value="ECO:0007669"/>
    <property type="project" value="UniProtKB-KW"/>
</dbReference>
<reference evidence="16" key="2">
    <citation type="submission" date="2021-04" db="EMBL/GenBank/DDBJ databases">
        <title>Isolation and genomic analysis of the ibuprofen-degrading bacterium Sphingomonas strain MPO218.</title>
        <authorList>
            <person name="Aulestia M."/>
            <person name="Flores A."/>
            <person name="Mangas E.L."/>
            <person name="Perez-Pulido A.J."/>
            <person name="Santero E."/>
            <person name="Camacho E.M."/>
        </authorList>
    </citation>
    <scope>NUCLEOTIDE SEQUENCE</scope>
    <source>
        <strain evidence="16">MPO218</strain>
    </source>
</reference>
<reference evidence="16" key="1">
    <citation type="submission" date="2020-07" db="EMBL/GenBank/DDBJ databases">
        <authorList>
            <person name="Camacho E."/>
        </authorList>
    </citation>
    <scope>NUCLEOTIDE SEQUENCE</scope>
    <source>
        <strain evidence="16">MPO218</strain>
    </source>
</reference>
<evidence type="ECO:0000313" key="17">
    <source>
        <dbReference type="Proteomes" id="UP000664914"/>
    </source>
</evidence>
<name>A0A975D2M3_9SPHN</name>
<keyword evidence="9 11" id="KW-0472">Membrane</keyword>
<keyword evidence="2 11" id="KW-0813">Transport</keyword>
<dbReference type="Gene3D" id="2.40.170.20">
    <property type="entry name" value="TonB-dependent receptor, beta-barrel domain"/>
    <property type="match status" value="1"/>
</dbReference>
<dbReference type="InterPro" id="IPR012910">
    <property type="entry name" value="Plug_dom"/>
</dbReference>
<keyword evidence="5 11" id="KW-0812">Transmembrane</keyword>
<gene>
    <name evidence="16" type="ORF">HRJ34_24975</name>
</gene>
<keyword evidence="7" id="KW-0406">Ion transport</keyword>
<evidence type="ECO:0000256" key="9">
    <source>
        <dbReference type="ARBA" id="ARBA00023136"/>
    </source>
</evidence>
<feature type="signal peptide" evidence="13">
    <location>
        <begin position="1"/>
        <end position="36"/>
    </location>
</feature>
<keyword evidence="10 11" id="KW-0998">Cell outer membrane</keyword>
<protein>
    <submittedName>
        <fullName evidence="16">TonB-dependent receptor</fullName>
    </submittedName>
</protein>
<evidence type="ECO:0000256" key="12">
    <source>
        <dbReference type="RuleBase" id="RU003357"/>
    </source>
</evidence>
<evidence type="ECO:0000256" key="6">
    <source>
        <dbReference type="ARBA" id="ARBA00023004"/>
    </source>
</evidence>